<dbReference type="Pfam" id="PF06568">
    <property type="entry name" value="YjiS-like"/>
    <property type="match status" value="1"/>
</dbReference>
<keyword evidence="3" id="KW-1185">Reference proteome</keyword>
<proteinExistence type="predicted"/>
<comment type="caution">
    <text evidence="2">The sequence shown here is derived from an EMBL/GenBank/DDBJ whole genome shotgun (WGS) entry which is preliminary data.</text>
</comment>
<dbReference type="InterPro" id="IPR009506">
    <property type="entry name" value="YjiS-like"/>
</dbReference>
<organism evidence="2 3">
    <name type="scientific">Phyllobacterium ifriqiyense</name>
    <dbReference type="NCBI Taxonomy" id="314238"/>
    <lineage>
        <taxon>Bacteria</taxon>
        <taxon>Pseudomonadati</taxon>
        <taxon>Pseudomonadota</taxon>
        <taxon>Alphaproteobacteria</taxon>
        <taxon>Hyphomicrobiales</taxon>
        <taxon>Phyllobacteriaceae</taxon>
        <taxon>Phyllobacterium</taxon>
    </lineage>
</organism>
<reference evidence="2 3" key="1">
    <citation type="submission" date="2023-07" db="EMBL/GenBank/DDBJ databases">
        <title>Comparative genomics of wheat-associated soil bacteria to identify genetic determinants of phenazine resistance.</title>
        <authorList>
            <person name="Mouncey N."/>
        </authorList>
    </citation>
    <scope>NUCLEOTIDE SEQUENCE [LARGE SCALE GENOMIC DNA]</scope>
    <source>
        <strain evidence="2 3">W4I11</strain>
    </source>
</reference>
<feature type="domain" description="YjiS-like" evidence="1">
    <location>
        <begin position="3"/>
        <end position="38"/>
    </location>
</feature>
<evidence type="ECO:0000313" key="2">
    <source>
        <dbReference type="EMBL" id="MDQ0996998.1"/>
    </source>
</evidence>
<name>A0ABU0SB81_9HYPH</name>
<protein>
    <submittedName>
        <fullName evidence="2">Uncharacterized protein YjiS (DUF1127 family)</fullName>
    </submittedName>
</protein>
<evidence type="ECO:0000313" key="3">
    <source>
        <dbReference type="Proteomes" id="UP001237780"/>
    </source>
</evidence>
<accession>A0ABU0SB81</accession>
<evidence type="ECO:0000259" key="1">
    <source>
        <dbReference type="Pfam" id="PF06568"/>
    </source>
</evidence>
<gene>
    <name evidence="2" type="ORF">QFZ34_002180</name>
</gene>
<dbReference type="EMBL" id="JAUSZT010000003">
    <property type="protein sequence ID" value="MDQ0996998.1"/>
    <property type="molecule type" value="Genomic_DNA"/>
</dbReference>
<dbReference type="RefSeq" id="WP_008127986.1">
    <property type="nucleotide sequence ID" value="NZ_JAUSZT010000003.1"/>
</dbReference>
<dbReference type="Proteomes" id="UP001237780">
    <property type="component" value="Unassembled WGS sequence"/>
</dbReference>
<sequence length="49" mass="5674">MNLIRSYNNWRRYRDTVTELNRLSARELNDLGISRGDIAFVAKKAASAF</sequence>